<evidence type="ECO:0000313" key="5">
    <source>
        <dbReference type="Proteomes" id="UP000324897"/>
    </source>
</evidence>
<evidence type="ECO:0008006" key="6">
    <source>
        <dbReference type="Google" id="ProtNLM"/>
    </source>
</evidence>
<dbReference type="PANTHER" id="PTHR45786">
    <property type="entry name" value="DNA BINDING PROTEIN-LIKE"/>
    <property type="match status" value="1"/>
</dbReference>
<feature type="region of interest" description="Disordered" evidence="1">
    <location>
        <begin position="8"/>
        <end position="27"/>
    </location>
</feature>
<evidence type="ECO:0000259" key="3">
    <source>
        <dbReference type="Pfam" id="PF14214"/>
    </source>
</evidence>
<organism evidence="4 5">
    <name type="scientific">Eragrostis curvula</name>
    <name type="common">weeping love grass</name>
    <dbReference type="NCBI Taxonomy" id="38414"/>
    <lineage>
        <taxon>Eukaryota</taxon>
        <taxon>Viridiplantae</taxon>
        <taxon>Streptophyta</taxon>
        <taxon>Embryophyta</taxon>
        <taxon>Tracheophyta</taxon>
        <taxon>Spermatophyta</taxon>
        <taxon>Magnoliopsida</taxon>
        <taxon>Liliopsida</taxon>
        <taxon>Poales</taxon>
        <taxon>Poaceae</taxon>
        <taxon>PACMAD clade</taxon>
        <taxon>Chloridoideae</taxon>
        <taxon>Eragrostideae</taxon>
        <taxon>Eragrostidinae</taxon>
        <taxon>Eragrostis</taxon>
    </lineage>
</organism>
<gene>
    <name evidence="4" type="ORF">EJB05_51232</name>
</gene>
<keyword evidence="5" id="KW-1185">Reference proteome</keyword>
<dbReference type="Pfam" id="PF14214">
    <property type="entry name" value="Helitron_like_N"/>
    <property type="match status" value="1"/>
</dbReference>
<dbReference type="Pfam" id="PF13966">
    <property type="entry name" value="zf-RVT"/>
    <property type="match status" value="1"/>
</dbReference>
<feature type="domain" description="Reverse transcriptase zinc-binding" evidence="2">
    <location>
        <begin position="589"/>
        <end position="673"/>
    </location>
</feature>
<proteinExistence type="predicted"/>
<dbReference type="PANTHER" id="PTHR45786:SF76">
    <property type="entry name" value="OS08G0300100 PROTEIN"/>
    <property type="match status" value="1"/>
</dbReference>
<protein>
    <recommendedName>
        <fullName evidence="6">Reverse transcriptase zinc-binding domain-containing protein</fullName>
    </recommendedName>
</protein>
<accession>A0A5J9SW71</accession>
<evidence type="ECO:0000259" key="2">
    <source>
        <dbReference type="Pfam" id="PF13966"/>
    </source>
</evidence>
<dbReference type="Gramene" id="TVU03236">
    <property type="protein sequence ID" value="TVU03236"/>
    <property type="gene ID" value="EJB05_51232"/>
</dbReference>
<dbReference type="InterPro" id="IPR025476">
    <property type="entry name" value="Helitron_helicase-like"/>
</dbReference>
<dbReference type="AlphaFoldDB" id="A0A5J9SW71"/>
<feature type="domain" description="Helitron helicase-like" evidence="3">
    <location>
        <begin position="418"/>
        <end position="516"/>
    </location>
</feature>
<evidence type="ECO:0000313" key="4">
    <source>
        <dbReference type="EMBL" id="TVU03236.1"/>
    </source>
</evidence>
<name>A0A5J9SW71_9POAL</name>
<sequence>MSIQISLSHALHDSGAEDEAINGKNGSPIFPDQSHPSLLNHEGNARQLCFLKGKMYMIQDLLVMPIPSIPLNLPSAASPIKGSATMKRLLFLLDVLMGMSPSSIQLDAGTIFTPLYLGGPSERCPHCGAHFWSEERVRGYGRTNAPVYNKCCRGGSIALPPYKPPPEPLLSLLTRQDSALSNHFFDNIRRYNSMFAMTSTGVNVINNTMMAVLLTGQICHRIGSIIPRQGARPEYCQLYIFDIDNEVKNRIAVASCRERGPESNESIVASLIDMFNTHNPIVQVFRTARDSYSLSPISMAMSIVIPLHRRWLAWWLMELGTTDEGRDLVVEDHSSQLQRIEETHCKFMAMQYPLLFPYGEDGFHKNLTYRRCQRTNRVKRKNVTMVEFFAYRLHDRDDDFNTPLRKKSFQLKYRSSTYKALVDSVSIGIIEGSFTGGPRYYYQNYQDCVAVCRKFGCPDLFITFTCNALWPEIREALAFIPGQHASDRADIFDRVFHMKLKLLVDDIEKYDFFGPFTSPDLFMLVAKRTVKTKTVQEAMQNRAWVHDITGGVTVPALVRIKLWIRLRQIQLQPESEDMVQWRWTADGTFSSKATYEMTFQSSMALHGADRVWNTWCPAKVHFFSWLALQRRLWTSERRERHGLQEDATCILCDQEPESSDHLLLQCSYAKQIWWETWVSLGMACSFNDGESWVDWWHWHRKGRPPKMAKGIATLVMLTAWMIWKQRNPLVFEQKSATVPQLLVEIKREIDCWIAAGAKNLARLQAQAID</sequence>
<dbReference type="InterPro" id="IPR026960">
    <property type="entry name" value="RVT-Znf"/>
</dbReference>
<feature type="non-terminal residue" evidence="4">
    <location>
        <position position="1"/>
    </location>
</feature>
<dbReference type="OrthoDB" id="693418at2759"/>
<comment type="caution">
    <text evidence="4">The sequence shown here is derived from an EMBL/GenBank/DDBJ whole genome shotgun (WGS) entry which is preliminary data.</text>
</comment>
<evidence type="ECO:0000256" key="1">
    <source>
        <dbReference type="SAM" id="MobiDB-lite"/>
    </source>
</evidence>
<dbReference type="Proteomes" id="UP000324897">
    <property type="component" value="Unassembled WGS sequence"/>
</dbReference>
<reference evidence="4 5" key="1">
    <citation type="journal article" date="2019" name="Sci. Rep.">
        <title>A high-quality genome of Eragrostis curvula grass provides insights into Poaceae evolution and supports new strategies to enhance forage quality.</title>
        <authorList>
            <person name="Carballo J."/>
            <person name="Santos B.A.C.M."/>
            <person name="Zappacosta D."/>
            <person name="Garbus I."/>
            <person name="Selva J.P."/>
            <person name="Gallo C.A."/>
            <person name="Diaz A."/>
            <person name="Albertini E."/>
            <person name="Caccamo M."/>
            <person name="Echenique V."/>
        </authorList>
    </citation>
    <scope>NUCLEOTIDE SEQUENCE [LARGE SCALE GENOMIC DNA]</scope>
    <source>
        <strain evidence="5">cv. Victoria</strain>
        <tissue evidence="4">Leaf</tissue>
    </source>
</reference>
<dbReference type="EMBL" id="RWGY01000203">
    <property type="protein sequence ID" value="TVU03236.1"/>
    <property type="molecule type" value="Genomic_DNA"/>
</dbReference>